<comment type="caution">
    <text evidence="15">The sequence shown here is derived from an EMBL/GenBank/DDBJ whole genome shotgun (WGS) entry which is preliminary data.</text>
</comment>
<comment type="pathway">
    <text evidence="5">Cofactor biosynthesis; riboflavin biosynthesis; 2-hydroxy-3-oxobutyl phosphate from D-ribulose 5-phosphate: step 1/1.</text>
</comment>
<comment type="similarity">
    <text evidence="7">In the C-terminal section; belongs to the GTP cyclohydrolase II family.</text>
</comment>
<dbReference type="GO" id="GO:0046872">
    <property type="term" value="F:metal ion binding"/>
    <property type="evidence" value="ECO:0007669"/>
    <property type="project" value="UniProtKB-KW"/>
</dbReference>
<dbReference type="EMBL" id="AEIG01000123">
    <property type="protein sequence ID" value="EGG28341.1"/>
    <property type="molecule type" value="Genomic_DNA"/>
</dbReference>
<dbReference type="GO" id="GO:0005829">
    <property type="term" value="C:cytosol"/>
    <property type="evidence" value="ECO:0007669"/>
    <property type="project" value="TreeGrafter"/>
</dbReference>
<dbReference type="InterPro" id="IPR000422">
    <property type="entry name" value="DHBP_synthase_RibB"/>
</dbReference>
<evidence type="ECO:0000256" key="13">
    <source>
        <dbReference type="ARBA" id="ARBA00023211"/>
    </source>
</evidence>
<dbReference type="InterPro" id="IPR017945">
    <property type="entry name" value="DHBP_synth_RibB-like_a/b_dom"/>
</dbReference>
<evidence type="ECO:0000256" key="10">
    <source>
        <dbReference type="ARBA" id="ARBA00022619"/>
    </source>
</evidence>
<name>F3L5Q1_9GAMM</name>
<keyword evidence="10" id="KW-0686">Riboflavin biosynthesis</keyword>
<dbReference type="EC" id="4.1.99.12" evidence="8"/>
<keyword evidence="11" id="KW-0479">Metal-binding</keyword>
<evidence type="ECO:0000256" key="5">
    <source>
        <dbReference type="ARBA" id="ARBA00004904"/>
    </source>
</evidence>
<dbReference type="eggNOG" id="COG0108">
    <property type="taxonomic scope" value="Bacteria"/>
</dbReference>
<dbReference type="PANTHER" id="PTHR21327">
    <property type="entry name" value="GTP CYCLOHYDROLASE II-RELATED"/>
    <property type="match status" value="1"/>
</dbReference>
<evidence type="ECO:0000256" key="2">
    <source>
        <dbReference type="ARBA" id="ARBA00001936"/>
    </source>
</evidence>
<dbReference type="NCBIfam" id="TIGR00506">
    <property type="entry name" value="ribB"/>
    <property type="match status" value="1"/>
</dbReference>
<organism evidence="15 16">
    <name type="scientific">Aequoribacter fuscus</name>
    <dbReference type="NCBI Taxonomy" id="2518989"/>
    <lineage>
        <taxon>Bacteria</taxon>
        <taxon>Pseudomonadati</taxon>
        <taxon>Pseudomonadota</taxon>
        <taxon>Gammaproteobacteria</taxon>
        <taxon>Cellvibrionales</taxon>
        <taxon>Halieaceae</taxon>
        <taxon>Aequoribacter</taxon>
    </lineage>
</organism>
<comment type="function">
    <text evidence="4">Catalyzes the conversion of D-ribulose 5-phosphate to formate and 3,4-dihydroxy-2-butanone 4-phosphate.</text>
</comment>
<evidence type="ECO:0000256" key="4">
    <source>
        <dbReference type="ARBA" id="ARBA00002284"/>
    </source>
</evidence>
<dbReference type="RefSeq" id="WP_009577188.1">
    <property type="nucleotide sequence ID" value="NZ_AEIG01000123.1"/>
</dbReference>
<keyword evidence="16" id="KW-1185">Reference proteome</keyword>
<evidence type="ECO:0000313" key="16">
    <source>
        <dbReference type="Proteomes" id="UP000005615"/>
    </source>
</evidence>
<dbReference type="UniPathway" id="UPA00275">
    <property type="reaction ID" value="UER00399"/>
</dbReference>
<keyword evidence="13" id="KW-0464">Manganese</keyword>
<dbReference type="InterPro" id="IPR036144">
    <property type="entry name" value="RibA-like_sf"/>
</dbReference>
<evidence type="ECO:0000256" key="12">
    <source>
        <dbReference type="ARBA" id="ARBA00022842"/>
    </source>
</evidence>
<accession>F3L5Q1</accession>
<keyword evidence="14" id="KW-0456">Lyase</keyword>
<reference evidence="15 16" key="1">
    <citation type="journal article" date="2011" name="J. Bacteriol.">
        <title>Genome sequence of strain IMCC3088, a proteorhodopsin-containing marine bacterium belonging to the OM60/NOR5 clade.</title>
        <authorList>
            <person name="Jang Y."/>
            <person name="Oh H.M."/>
            <person name="Kang I."/>
            <person name="Lee K."/>
            <person name="Yang S.J."/>
            <person name="Cho J.C."/>
        </authorList>
    </citation>
    <scope>NUCLEOTIDE SEQUENCE [LARGE SCALE GENOMIC DNA]</scope>
    <source>
        <strain evidence="15 16">IMCC3088</strain>
    </source>
</reference>
<sequence length="376" mass="40590">MLNTVDELIADLRRGHMVVLVDDDKDSSSEGVVMVAADHITANHVNFMARRAKGLVCLALTKERCRQLNLPLMAENTSAEKTNFTLSIEARHGIDTGISAADRALTVQVAVAPNAKPEDIVQPGHIFPLTAEDGGVLNRAGHTEAAADYARLAGCSPSAVIADILASEGYLADGEALREFAKQWDLKIGSIADLIHFRLSNERTIEREREGTIHTKHGEFNLVAYRDRANNLMHIALTKGAITADTTVPVRMHVQSILRDIIGTQVADVNSWDASSAIAYLAQQTHGVAVILANDESSDTLLHSVDMALGTPDAVQPKRTPIYSRIGTGSQILKDLGVRKISLLGAPMKYNALSGFDLEVNSFIDPSGTITRVEES</sequence>
<evidence type="ECO:0000256" key="8">
    <source>
        <dbReference type="ARBA" id="ARBA00012153"/>
    </source>
</evidence>
<comment type="cofactor">
    <cofactor evidence="2">
        <name>Mn(2+)</name>
        <dbReference type="ChEBI" id="CHEBI:29035"/>
    </cofactor>
</comment>
<proteinExistence type="inferred from homology"/>
<dbReference type="Pfam" id="PF00925">
    <property type="entry name" value="GTP_cyclohydro2"/>
    <property type="match status" value="1"/>
</dbReference>
<evidence type="ECO:0000256" key="9">
    <source>
        <dbReference type="ARBA" id="ARBA00018836"/>
    </source>
</evidence>
<dbReference type="AlphaFoldDB" id="F3L5Q1"/>
<protein>
    <recommendedName>
        <fullName evidence="9">3,4-dihydroxy-2-butanone 4-phosphate synthase</fullName>
        <ecNumber evidence="8">4.1.99.12</ecNumber>
    </recommendedName>
</protein>
<dbReference type="Proteomes" id="UP000005615">
    <property type="component" value="Unassembled WGS sequence"/>
</dbReference>
<dbReference type="InterPro" id="IPR032677">
    <property type="entry name" value="GTP_cyclohydro_II"/>
</dbReference>
<evidence type="ECO:0000256" key="7">
    <source>
        <dbReference type="ARBA" id="ARBA00008976"/>
    </source>
</evidence>
<comment type="similarity">
    <text evidence="6">In the N-terminal section; belongs to the DHBP synthase family.</text>
</comment>
<dbReference type="SUPFAM" id="SSF55821">
    <property type="entry name" value="YrdC/RibB"/>
    <property type="match status" value="1"/>
</dbReference>
<dbReference type="GO" id="GO:0008686">
    <property type="term" value="F:3,4-dihydroxy-2-butanone-4-phosphate synthase activity"/>
    <property type="evidence" value="ECO:0007669"/>
    <property type="project" value="UniProtKB-EC"/>
</dbReference>
<comment type="catalytic activity">
    <reaction evidence="1">
        <text>D-ribulose 5-phosphate = (2S)-2-hydroxy-3-oxobutyl phosphate + formate + H(+)</text>
        <dbReference type="Rhea" id="RHEA:18457"/>
        <dbReference type="ChEBI" id="CHEBI:15378"/>
        <dbReference type="ChEBI" id="CHEBI:15740"/>
        <dbReference type="ChEBI" id="CHEBI:58121"/>
        <dbReference type="ChEBI" id="CHEBI:58830"/>
        <dbReference type="EC" id="4.1.99.12"/>
    </reaction>
</comment>
<dbReference type="PANTHER" id="PTHR21327:SF34">
    <property type="entry name" value="3,4-DIHYDROXY-2-BUTANONE 4-PHOSPHATE SYNTHASE"/>
    <property type="match status" value="1"/>
</dbReference>
<gene>
    <name evidence="15" type="ORF">IMCC3088_331</name>
</gene>
<dbReference type="Gene3D" id="3.90.870.10">
    <property type="entry name" value="DHBP synthase"/>
    <property type="match status" value="1"/>
</dbReference>
<dbReference type="Pfam" id="PF00926">
    <property type="entry name" value="DHBP_synthase"/>
    <property type="match status" value="1"/>
</dbReference>
<dbReference type="GO" id="GO:0003935">
    <property type="term" value="F:GTP cyclohydrolase II activity"/>
    <property type="evidence" value="ECO:0007669"/>
    <property type="project" value="TreeGrafter"/>
</dbReference>
<evidence type="ECO:0000313" key="15">
    <source>
        <dbReference type="EMBL" id="EGG28341.1"/>
    </source>
</evidence>
<evidence type="ECO:0000256" key="11">
    <source>
        <dbReference type="ARBA" id="ARBA00022723"/>
    </source>
</evidence>
<evidence type="ECO:0000256" key="1">
    <source>
        <dbReference type="ARBA" id="ARBA00000141"/>
    </source>
</evidence>
<keyword evidence="15" id="KW-0378">Hydrolase</keyword>
<comment type="cofactor">
    <cofactor evidence="3">
        <name>Mg(2+)</name>
        <dbReference type="ChEBI" id="CHEBI:18420"/>
    </cofactor>
</comment>
<dbReference type="PIRSF" id="PIRSF001259">
    <property type="entry name" value="RibA"/>
    <property type="match status" value="1"/>
</dbReference>
<dbReference type="Gene3D" id="3.40.50.10990">
    <property type="entry name" value="GTP cyclohydrolase II"/>
    <property type="match status" value="1"/>
</dbReference>
<evidence type="ECO:0000256" key="6">
    <source>
        <dbReference type="ARBA" id="ARBA00005520"/>
    </source>
</evidence>
<evidence type="ECO:0000256" key="14">
    <source>
        <dbReference type="ARBA" id="ARBA00023239"/>
    </source>
</evidence>
<dbReference type="STRING" id="2518989.IMCC3088_331"/>
<dbReference type="SUPFAM" id="SSF142695">
    <property type="entry name" value="RibA-like"/>
    <property type="match status" value="1"/>
</dbReference>
<keyword evidence="12" id="KW-0460">Magnesium</keyword>
<evidence type="ECO:0000256" key="3">
    <source>
        <dbReference type="ARBA" id="ARBA00001946"/>
    </source>
</evidence>
<dbReference type="OrthoDB" id="9793111at2"/>
<dbReference type="GO" id="GO:0009231">
    <property type="term" value="P:riboflavin biosynthetic process"/>
    <property type="evidence" value="ECO:0007669"/>
    <property type="project" value="UniProtKB-UniPathway"/>
</dbReference>